<dbReference type="AlphaFoldDB" id="A0ABD0L1N1"/>
<sequence length="150" mass="17109">MQFKSTCNSEIATSSSSSIICFKNLFHPSNSRDKGEIPQKLSLADLWQQNKMAWQTNQQKAGGGKKQQTKHLPDQSMSAIIFQQSLPRCIFCFCQCSRNTFFSDSKTRSMCNNKKYDVSLLQEQIIYDSMQLPADRNRPNDVDTDTLVLP</sequence>
<proteinExistence type="predicted"/>
<evidence type="ECO:0000313" key="1">
    <source>
        <dbReference type="EMBL" id="KAK7493128.1"/>
    </source>
</evidence>
<gene>
    <name evidence="1" type="ORF">BaRGS_00015649</name>
</gene>
<comment type="caution">
    <text evidence="1">The sequence shown here is derived from an EMBL/GenBank/DDBJ whole genome shotgun (WGS) entry which is preliminary data.</text>
</comment>
<reference evidence="1 2" key="1">
    <citation type="journal article" date="2023" name="Sci. Data">
        <title>Genome assembly of the Korean intertidal mud-creeper Batillaria attramentaria.</title>
        <authorList>
            <person name="Patra A.K."/>
            <person name="Ho P.T."/>
            <person name="Jun S."/>
            <person name="Lee S.J."/>
            <person name="Kim Y."/>
            <person name="Won Y.J."/>
        </authorList>
    </citation>
    <scope>NUCLEOTIDE SEQUENCE [LARGE SCALE GENOMIC DNA]</scope>
    <source>
        <strain evidence="1">Wonlab-2016</strain>
    </source>
</reference>
<evidence type="ECO:0000313" key="2">
    <source>
        <dbReference type="Proteomes" id="UP001519460"/>
    </source>
</evidence>
<evidence type="ECO:0008006" key="3">
    <source>
        <dbReference type="Google" id="ProtNLM"/>
    </source>
</evidence>
<organism evidence="1 2">
    <name type="scientific">Batillaria attramentaria</name>
    <dbReference type="NCBI Taxonomy" id="370345"/>
    <lineage>
        <taxon>Eukaryota</taxon>
        <taxon>Metazoa</taxon>
        <taxon>Spiralia</taxon>
        <taxon>Lophotrochozoa</taxon>
        <taxon>Mollusca</taxon>
        <taxon>Gastropoda</taxon>
        <taxon>Caenogastropoda</taxon>
        <taxon>Sorbeoconcha</taxon>
        <taxon>Cerithioidea</taxon>
        <taxon>Batillariidae</taxon>
        <taxon>Batillaria</taxon>
    </lineage>
</organism>
<name>A0ABD0L1N1_9CAEN</name>
<accession>A0ABD0L1N1</accession>
<protein>
    <recommendedName>
        <fullName evidence="3">DUF4050 domain-containing protein</fullName>
    </recommendedName>
</protein>
<dbReference type="Proteomes" id="UP001519460">
    <property type="component" value="Unassembled WGS sequence"/>
</dbReference>
<dbReference type="EMBL" id="JACVVK020000096">
    <property type="protein sequence ID" value="KAK7493128.1"/>
    <property type="molecule type" value="Genomic_DNA"/>
</dbReference>
<keyword evidence="2" id="KW-1185">Reference proteome</keyword>